<keyword evidence="1" id="KW-0472">Membrane</keyword>
<accession>A0A846ZL07</accession>
<dbReference type="Gene3D" id="1.25.40.10">
    <property type="entry name" value="Tetratricopeptide repeat domain"/>
    <property type="match status" value="1"/>
</dbReference>
<proteinExistence type="predicted"/>
<dbReference type="InterPro" id="IPR011990">
    <property type="entry name" value="TPR-like_helical_dom_sf"/>
</dbReference>
<name>A0A846ZL07_9GAMM</name>
<evidence type="ECO:0000313" key="3">
    <source>
        <dbReference type="Proteomes" id="UP000541636"/>
    </source>
</evidence>
<keyword evidence="1" id="KW-0812">Transmembrane</keyword>
<keyword evidence="1" id="KW-1133">Transmembrane helix</keyword>
<feature type="transmembrane region" description="Helical" evidence="1">
    <location>
        <begin position="748"/>
        <end position="766"/>
    </location>
</feature>
<reference evidence="2 3" key="1">
    <citation type="journal article" date="2017" name="Int. J. Syst. Evol. Microbiol.">
        <title>Oleiagrimonas citrea sp. nov., a marine bacterium isolated from tidal flat sediment and emended description of the genus Oleiagrimonas Fang et al. 2015 and Oleiagrimonas soli.</title>
        <authorList>
            <person name="Yang S.H."/>
            <person name="Seo H.S."/>
            <person name="Seong C.N."/>
            <person name="Kwon K.K."/>
        </authorList>
    </citation>
    <scope>NUCLEOTIDE SEQUENCE [LARGE SCALE GENOMIC DNA]</scope>
    <source>
        <strain evidence="2 3">MEBiC09124</strain>
    </source>
</reference>
<dbReference type="Proteomes" id="UP000541636">
    <property type="component" value="Unassembled WGS sequence"/>
</dbReference>
<comment type="caution">
    <text evidence="2">The sequence shown here is derived from an EMBL/GenBank/DDBJ whole genome shotgun (WGS) entry which is preliminary data.</text>
</comment>
<gene>
    <name evidence="2" type="ORF">HF690_04380</name>
</gene>
<sequence>MSRHSTISWRSCLLGLVILCLFGSSVGWAREAAGPSIPPNFLAYPPYSGFSWEATHLLPVTHDNFMVVETDDGALYRGMVQARAMTEKQDERTRQERARQAKLTAVPARWTSQFEAMKSAATGDAAYQKGNGMPAAIRLYTAAAVDFHRAHPVTIERSEDFYRRQPSAQGPLSSVQVTALGHAIERFKAVLDLPDADKVPRAMAAAYMLGRSYALRDQTGDIPKAEKAFERTRSMARDGFPDPDGLAVASYGEQARLRRAQGDLAGALHLYAEQAAHGSVVGVESLKWVSQALYQDPQGMAKVENIPIGQRVLIAYALQANDDGRILDYAYTPGQHSPIFYGFYDPKGMQPILTIAKSWPPAKIAWPDRLAALAFRAGDRDFARHLLVNQHSPLAWWLRAKLQVADGKLAAAETSYRRVVTMTGMHDTAVNSLSPFNGAAACSEMAQLERVRGQFIQAIKDTLTCTAKYGWQHQDSGIVEYLADRVLTTGELMHLVDAYPVSDRKPSVQWQPYDVAVRILHSVLAKRLVREGRFKEAIHYADPTGDWRLRSDDPSYDTGLSPTLKNQLDLIRAYVNAKDQSVHADTDVKRAQAWYQLALLTRMYYSDITAHDSVMHAQDGGPAYPGISSAERLRLKQNYAGPDQANLHWYIARKDALHAAKLVPARSQAYAAILCHGAHWMFQAPPVDGRDPGKLYAATYRLYLRNGAYVPWGRSFGRHCPDPDFAKAAVPEWRYEAGKWFKRVRQDAYAVGASIILGLVLAGWLVGKSLSRKGGRGN</sequence>
<evidence type="ECO:0000256" key="1">
    <source>
        <dbReference type="SAM" id="Phobius"/>
    </source>
</evidence>
<dbReference type="RefSeq" id="WP_168608594.1">
    <property type="nucleotide sequence ID" value="NZ_JAAZQD010000002.1"/>
</dbReference>
<dbReference type="AlphaFoldDB" id="A0A846ZL07"/>
<protein>
    <recommendedName>
        <fullName evidence="4">Tetratricopeptide repeat protein</fullName>
    </recommendedName>
</protein>
<evidence type="ECO:0008006" key="4">
    <source>
        <dbReference type="Google" id="ProtNLM"/>
    </source>
</evidence>
<evidence type="ECO:0000313" key="2">
    <source>
        <dbReference type="EMBL" id="NKZ38190.1"/>
    </source>
</evidence>
<organism evidence="2 3">
    <name type="scientific">Oleiagrimonas citrea</name>
    <dbReference type="NCBI Taxonomy" id="1665687"/>
    <lineage>
        <taxon>Bacteria</taxon>
        <taxon>Pseudomonadati</taxon>
        <taxon>Pseudomonadota</taxon>
        <taxon>Gammaproteobacteria</taxon>
        <taxon>Lysobacterales</taxon>
        <taxon>Rhodanobacteraceae</taxon>
        <taxon>Oleiagrimonas</taxon>
    </lineage>
</organism>
<dbReference type="EMBL" id="JAAZQD010000002">
    <property type="protein sequence ID" value="NKZ38190.1"/>
    <property type="molecule type" value="Genomic_DNA"/>
</dbReference>
<keyword evidence="3" id="KW-1185">Reference proteome</keyword>